<gene>
    <name evidence="1" type="ORF">LX83_004001</name>
</gene>
<sequence length="240" mass="26651">MLHSAHFSTLVSLDRQFRALDDQKPLLTLDGWKIGGTLPARDIRLSELADLLRGRRVDPQTKDAVWAELVRCAHSEGRGQRWTLGSIGVMLPALRRAVRRITADSRADSGDVESEVVVGFLEALKAVAPETRGLSTLLPRMAYQRALATLPRVERDQDRSFTGRSVPLTRYGHVDLVLSRAVDDGVLTPLDAEVIGRSRIEQLHLSVVATDLRLSYEDCVQRSRAAEKRLAAYLGYRSAS</sequence>
<evidence type="ECO:0000313" key="1">
    <source>
        <dbReference type="EMBL" id="MCP2167128.1"/>
    </source>
</evidence>
<protein>
    <submittedName>
        <fullName evidence="1">Uncharacterized protein</fullName>
    </submittedName>
</protein>
<name>A0AAE3GJ76_9PSEU</name>
<evidence type="ECO:0000313" key="2">
    <source>
        <dbReference type="Proteomes" id="UP001206128"/>
    </source>
</evidence>
<proteinExistence type="predicted"/>
<reference evidence="1" key="1">
    <citation type="submission" date="2022-06" db="EMBL/GenBank/DDBJ databases">
        <title>Genomic Encyclopedia of Archaeal and Bacterial Type Strains, Phase II (KMG-II): from individual species to whole genera.</title>
        <authorList>
            <person name="Goeker M."/>
        </authorList>
    </citation>
    <scope>NUCLEOTIDE SEQUENCE</scope>
    <source>
        <strain evidence="1">DSM 43935</strain>
    </source>
</reference>
<keyword evidence="2" id="KW-1185">Reference proteome</keyword>
<organism evidence="1 2">
    <name type="scientific">Goodfellowiella coeruleoviolacea</name>
    <dbReference type="NCBI Taxonomy" id="334858"/>
    <lineage>
        <taxon>Bacteria</taxon>
        <taxon>Bacillati</taxon>
        <taxon>Actinomycetota</taxon>
        <taxon>Actinomycetes</taxon>
        <taxon>Pseudonocardiales</taxon>
        <taxon>Pseudonocardiaceae</taxon>
        <taxon>Goodfellowiella</taxon>
    </lineage>
</organism>
<dbReference type="RefSeq" id="WP_253773710.1">
    <property type="nucleotide sequence ID" value="NZ_JAMTCK010000009.1"/>
</dbReference>
<dbReference type="Proteomes" id="UP001206128">
    <property type="component" value="Unassembled WGS sequence"/>
</dbReference>
<dbReference type="AlphaFoldDB" id="A0AAE3GJ76"/>
<dbReference type="EMBL" id="JAMTCK010000009">
    <property type="protein sequence ID" value="MCP2167128.1"/>
    <property type="molecule type" value="Genomic_DNA"/>
</dbReference>
<comment type="caution">
    <text evidence="1">The sequence shown here is derived from an EMBL/GenBank/DDBJ whole genome shotgun (WGS) entry which is preliminary data.</text>
</comment>
<accession>A0AAE3GJ76</accession>